<evidence type="ECO:0008006" key="3">
    <source>
        <dbReference type="Google" id="ProtNLM"/>
    </source>
</evidence>
<dbReference type="SUPFAM" id="SSF52047">
    <property type="entry name" value="RNI-like"/>
    <property type="match status" value="1"/>
</dbReference>
<evidence type="ECO:0000313" key="2">
    <source>
        <dbReference type="Proteomes" id="UP000772434"/>
    </source>
</evidence>
<dbReference type="AlphaFoldDB" id="A0A9P5U8H4"/>
<dbReference type="PANTHER" id="PTHR38926">
    <property type="entry name" value="F-BOX DOMAIN CONTAINING PROTEIN, EXPRESSED"/>
    <property type="match status" value="1"/>
</dbReference>
<keyword evidence="2" id="KW-1185">Reference proteome</keyword>
<dbReference type="Gene3D" id="1.20.1280.50">
    <property type="match status" value="1"/>
</dbReference>
<proteinExistence type="predicted"/>
<dbReference type="OrthoDB" id="3266451at2759"/>
<evidence type="ECO:0000313" key="1">
    <source>
        <dbReference type="EMBL" id="KAF9068943.1"/>
    </source>
</evidence>
<name>A0A9P5U8H4_9AGAR</name>
<dbReference type="EMBL" id="JADNRY010000055">
    <property type="protein sequence ID" value="KAF9068943.1"/>
    <property type="molecule type" value="Genomic_DNA"/>
</dbReference>
<reference evidence="1" key="1">
    <citation type="submission" date="2020-11" db="EMBL/GenBank/DDBJ databases">
        <authorList>
            <consortium name="DOE Joint Genome Institute"/>
            <person name="Ahrendt S."/>
            <person name="Riley R."/>
            <person name="Andreopoulos W."/>
            <person name="Labutti K."/>
            <person name="Pangilinan J."/>
            <person name="Ruiz-Duenas F.J."/>
            <person name="Barrasa J.M."/>
            <person name="Sanchez-Garcia M."/>
            <person name="Camarero S."/>
            <person name="Miyauchi S."/>
            <person name="Serrano A."/>
            <person name="Linde D."/>
            <person name="Babiker R."/>
            <person name="Drula E."/>
            <person name="Ayuso-Fernandez I."/>
            <person name="Pacheco R."/>
            <person name="Padilla G."/>
            <person name="Ferreira P."/>
            <person name="Barriuso J."/>
            <person name="Kellner H."/>
            <person name="Castanera R."/>
            <person name="Alfaro M."/>
            <person name="Ramirez L."/>
            <person name="Pisabarro A.G."/>
            <person name="Kuo A."/>
            <person name="Tritt A."/>
            <person name="Lipzen A."/>
            <person name="He G."/>
            <person name="Yan M."/>
            <person name="Ng V."/>
            <person name="Cullen D."/>
            <person name="Martin F."/>
            <person name="Rosso M.-N."/>
            <person name="Henrissat B."/>
            <person name="Hibbett D."/>
            <person name="Martinez A.T."/>
            <person name="Grigoriev I.V."/>
        </authorList>
    </citation>
    <scope>NUCLEOTIDE SEQUENCE</scope>
    <source>
        <strain evidence="1">AH 40177</strain>
    </source>
</reference>
<dbReference type="Gene3D" id="3.80.10.10">
    <property type="entry name" value="Ribonuclease Inhibitor"/>
    <property type="match status" value="1"/>
</dbReference>
<protein>
    <recommendedName>
        <fullName evidence="3">F-box domain-containing protein</fullName>
    </recommendedName>
</protein>
<dbReference type="Proteomes" id="UP000772434">
    <property type="component" value="Unassembled WGS sequence"/>
</dbReference>
<comment type="caution">
    <text evidence="1">The sequence shown here is derived from an EMBL/GenBank/DDBJ whole genome shotgun (WGS) entry which is preliminary data.</text>
</comment>
<sequence length="474" mass="54067">MTSENAKQVYRSEFCSPNNLSFDDFHTRCRLNDAPMSLSECSQFEHLVDETRHALQRISAPRSRDRLSKILDFQLSLLSPIRRLPPDIMIEIFSYIVTEKPIESGGVSEGLDALKITWVCVWWRDLALSQPVFWSSINFSFRFAFGAVERQRFLKECLIPRSGSLMPLDISLHPVFPLFFTFPGPTAILDVLVDYTNRWKSLKLVEFNRSAMDQLAAMIMSKQAAAASSPLPLLQRLTLDDVDSNYDFGGLYMCCPSLRELHIKHLKSTHLDVIDVQNLVTLEVQIYGGPSFVVLLQRCPLLQTLTLCLVANTPAVNLSSPFSHIHLTTLNLSRLSSSFHFPRNAWELIRLPNLTHLYIRAHGNRTYTDLEDPLAHFYIKAHGNGTYPDLENPGEVNITFTNHRRVLGELLEMLLWSDCSLQKVSIHKVYEESSRGYAFYSNTDTVLDDFLAKVPVCETGQRFLDPEIHVVLIM</sequence>
<gene>
    <name evidence="1" type="ORF">BDP27DRAFT_1447981</name>
</gene>
<organism evidence="1 2">
    <name type="scientific">Rhodocollybia butyracea</name>
    <dbReference type="NCBI Taxonomy" id="206335"/>
    <lineage>
        <taxon>Eukaryota</taxon>
        <taxon>Fungi</taxon>
        <taxon>Dikarya</taxon>
        <taxon>Basidiomycota</taxon>
        <taxon>Agaricomycotina</taxon>
        <taxon>Agaricomycetes</taxon>
        <taxon>Agaricomycetidae</taxon>
        <taxon>Agaricales</taxon>
        <taxon>Marasmiineae</taxon>
        <taxon>Omphalotaceae</taxon>
        <taxon>Rhodocollybia</taxon>
    </lineage>
</organism>
<accession>A0A9P5U8H4</accession>
<dbReference type="InterPro" id="IPR032675">
    <property type="entry name" value="LRR_dom_sf"/>
</dbReference>
<dbReference type="PANTHER" id="PTHR38926:SF5">
    <property type="entry name" value="F-BOX AND LEUCINE-RICH REPEAT PROTEIN 6"/>
    <property type="match status" value="1"/>
</dbReference>